<dbReference type="InterPro" id="IPR015927">
    <property type="entry name" value="Peptidase_S24_S26A/B/C"/>
</dbReference>
<dbReference type="SUPFAM" id="SSF46785">
    <property type="entry name" value="Winged helix' DNA-binding domain"/>
    <property type="match status" value="1"/>
</dbReference>
<keyword evidence="2" id="KW-0227">DNA damage</keyword>
<dbReference type="InterPro" id="IPR006197">
    <property type="entry name" value="Peptidase_S24_LexA"/>
</dbReference>
<dbReference type="PANTHER" id="PTHR33516">
    <property type="entry name" value="LEXA REPRESSOR"/>
    <property type="match status" value="1"/>
</dbReference>
<dbReference type="Pfam" id="PF00717">
    <property type="entry name" value="Peptidase_S24"/>
    <property type="match status" value="1"/>
</dbReference>
<evidence type="ECO:0000256" key="7">
    <source>
        <dbReference type="RuleBase" id="RU003991"/>
    </source>
</evidence>
<keyword evidence="4 7" id="KW-0068">Autocatalytic cleavage</keyword>
<evidence type="ECO:0000256" key="1">
    <source>
        <dbReference type="ARBA" id="ARBA00007484"/>
    </source>
</evidence>
<dbReference type="PANTHER" id="PTHR33516:SF2">
    <property type="entry name" value="LEXA REPRESSOR-RELATED"/>
    <property type="match status" value="1"/>
</dbReference>
<evidence type="ECO:0000256" key="3">
    <source>
        <dbReference type="ARBA" id="ARBA00022801"/>
    </source>
</evidence>
<dbReference type="InterPro" id="IPR039418">
    <property type="entry name" value="LexA-like"/>
</dbReference>
<keyword evidence="6" id="KW-0742">SOS response</keyword>
<name>A0ABW7GP39_9BURK</name>
<dbReference type="RefSeq" id="WP_394512901.1">
    <property type="nucleotide sequence ID" value="NZ_JBIGHX010000007.1"/>
</dbReference>
<comment type="similarity">
    <text evidence="1 7">Belongs to the peptidase S24 family.</text>
</comment>
<dbReference type="InterPro" id="IPR036388">
    <property type="entry name" value="WH-like_DNA-bd_sf"/>
</dbReference>
<dbReference type="Gene3D" id="1.10.10.10">
    <property type="entry name" value="Winged helix-like DNA-binding domain superfamily/Winged helix DNA-binding domain"/>
    <property type="match status" value="1"/>
</dbReference>
<reference evidence="9 10" key="1">
    <citation type="submission" date="2024-08" db="EMBL/GenBank/DDBJ databases">
        <authorList>
            <person name="Lu H."/>
        </authorList>
    </citation>
    <scope>NUCLEOTIDE SEQUENCE [LARGE SCALE GENOMIC DNA]</scope>
    <source>
        <strain evidence="9 10">DXS20W</strain>
    </source>
</reference>
<dbReference type="EMBL" id="JBIGHX010000007">
    <property type="protein sequence ID" value="MFG6463723.1"/>
    <property type="molecule type" value="Genomic_DNA"/>
</dbReference>
<dbReference type="PRINTS" id="PR00726">
    <property type="entry name" value="LEXASERPTASE"/>
</dbReference>
<evidence type="ECO:0000259" key="8">
    <source>
        <dbReference type="Pfam" id="PF00717"/>
    </source>
</evidence>
<comment type="caution">
    <text evidence="9">The sequence shown here is derived from an EMBL/GenBank/DDBJ whole genome shotgun (WGS) entry which is preliminary data.</text>
</comment>
<evidence type="ECO:0000256" key="5">
    <source>
        <dbReference type="ARBA" id="ARBA00023204"/>
    </source>
</evidence>
<evidence type="ECO:0000256" key="4">
    <source>
        <dbReference type="ARBA" id="ARBA00022813"/>
    </source>
</evidence>
<keyword evidence="3 7" id="KW-0378">Hydrolase</keyword>
<feature type="domain" description="Peptidase S24/S26A/S26B/S26C" evidence="8">
    <location>
        <begin position="71"/>
        <end position="186"/>
    </location>
</feature>
<keyword evidence="10" id="KW-1185">Reference proteome</keyword>
<dbReference type="InterPro" id="IPR050077">
    <property type="entry name" value="LexA_repressor"/>
</dbReference>
<accession>A0ABW7GP39</accession>
<dbReference type="Gene3D" id="2.10.109.10">
    <property type="entry name" value="Umud Fragment, subunit A"/>
    <property type="match status" value="1"/>
</dbReference>
<sequence length="196" mass="21297">MAQQQDTKHLATLRTYWRENKAFPSLAKVADLLGMSSTGSAFELVGRMEAAGYLSRTSGRLAPGPSFFAYPVLGTVRAGLPQPASQDGAFDHISVEDLLIREPNKTAMCHVRGDSMRDAGLLDGDVVVVETHSLAEPGDIVVAAVDGELTVKTLRRDASGFYLEPANPAFEVIRPRTDLEILGLVVGSFRTFKHRR</sequence>
<dbReference type="SUPFAM" id="SSF51306">
    <property type="entry name" value="LexA/Signal peptidase"/>
    <property type="match status" value="1"/>
</dbReference>
<organism evidence="9 10">
    <name type="scientific">Pelomonas lactea</name>
    <dbReference type="NCBI Taxonomy" id="3299030"/>
    <lineage>
        <taxon>Bacteria</taxon>
        <taxon>Pseudomonadati</taxon>
        <taxon>Pseudomonadota</taxon>
        <taxon>Betaproteobacteria</taxon>
        <taxon>Burkholderiales</taxon>
        <taxon>Sphaerotilaceae</taxon>
        <taxon>Roseateles</taxon>
    </lineage>
</organism>
<proteinExistence type="inferred from homology"/>
<keyword evidence="5" id="KW-0234">DNA repair</keyword>
<evidence type="ECO:0000313" key="10">
    <source>
        <dbReference type="Proteomes" id="UP001606302"/>
    </source>
</evidence>
<evidence type="ECO:0000313" key="9">
    <source>
        <dbReference type="EMBL" id="MFG6463723.1"/>
    </source>
</evidence>
<dbReference type="CDD" id="cd06529">
    <property type="entry name" value="S24_LexA-like"/>
    <property type="match status" value="1"/>
</dbReference>
<gene>
    <name evidence="9" type="ORF">ACG04Q_19270</name>
</gene>
<protein>
    <submittedName>
        <fullName evidence="9">LexA family protein</fullName>
    </submittedName>
</protein>
<evidence type="ECO:0000256" key="6">
    <source>
        <dbReference type="ARBA" id="ARBA00023236"/>
    </source>
</evidence>
<evidence type="ECO:0000256" key="2">
    <source>
        <dbReference type="ARBA" id="ARBA00022763"/>
    </source>
</evidence>
<dbReference type="InterPro" id="IPR036390">
    <property type="entry name" value="WH_DNA-bd_sf"/>
</dbReference>
<dbReference type="Proteomes" id="UP001606302">
    <property type="component" value="Unassembled WGS sequence"/>
</dbReference>
<dbReference type="InterPro" id="IPR036286">
    <property type="entry name" value="LexA/Signal_pep-like_sf"/>
</dbReference>